<reference evidence="9" key="1">
    <citation type="journal article" date="2019" name="Int. J. Syst. Evol. Microbiol.">
        <title>The Global Catalogue of Microorganisms (GCM) 10K type strain sequencing project: providing services to taxonomists for standard genome sequencing and annotation.</title>
        <authorList>
            <consortium name="The Broad Institute Genomics Platform"/>
            <consortium name="The Broad Institute Genome Sequencing Center for Infectious Disease"/>
            <person name="Wu L."/>
            <person name="Ma J."/>
        </authorList>
    </citation>
    <scope>NUCLEOTIDE SEQUENCE [LARGE SCALE GENOMIC DNA]</scope>
    <source>
        <strain evidence="9">CCUG 57263</strain>
    </source>
</reference>
<dbReference type="InterPro" id="IPR005835">
    <property type="entry name" value="NTP_transferase_dom"/>
</dbReference>
<evidence type="ECO:0000313" key="9">
    <source>
        <dbReference type="Proteomes" id="UP001597120"/>
    </source>
</evidence>
<dbReference type="EMBL" id="JBHTIU010000035">
    <property type="protein sequence ID" value="MFD0869748.1"/>
    <property type="molecule type" value="Genomic_DNA"/>
</dbReference>
<evidence type="ECO:0000259" key="7">
    <source>
        <dbReference type="Pfam" id="PF00483"/>
    </source>
</evidence>
<feature type="domain" description="Nucleotidyl transferase" evidence="7">
    <location>
        <begin position="4"/>
        <end position="264"/>
    </location>
</feature>
<protein>
    <recommendedName>
        <fullName evidence="2 6">UTP--glucose-1-phosphate uridylyltransferase</fullName>
        <ecNumber evidence="2 6">2.7.7.9</ecNumber>
    </recommendedName>
    <alternativeName>
        <fullName evidence="6">UDP-glucose pyrophosphorylase</fullName>
    </alternativeName>
</protein>
<comment type="similarity">
    <text evidence="1 6">Belongs to the UDPGP type 2 family.</text>
</comment>
<sequence>MVRKAVIPAAGLGTRFLPATIAMPKEMLPIVDKPAIQYIIEEAAASGIQDIIVVTGKSKRSIEDHFDRNLELELLLAERGKDSLLHKVREVAQLADLHYVRQREAVGLGHAIWCARKFIGDEPFAVLLGDMIIDAPVPCLKQLIDVYEQHGHSCLGVEQVLPSETEKYGIIDGTQCGERLYSVDRLVEKPMENPPTNLAISGRYILEPDIFPILERTQRDAGGEIQLTDALQMLAKHHTLLAYQYEGRLFDVGDKLGFLKATVEFAARRELLGTEFRHFLRRFVLQTEEEGDGRGENG</sequence>
<dbReference type="CDD" id="cd02541">
    <property type="entry name" value="UGPase_prokaryotic"/>
    <property type="match status" value="1"/>
</dbReference>
<comment type="catalytic activity">
    <reaction evidence="5 6">
        <text>alpha-D-glucose 1-phosphate + UTP + H(+) = UDP-alpha-D-glucose + diphosphate</text>
        <dbReference type="Rhea" id="RHEA:19889"/>
        <dbReference type="ChEBI" id="CHEBI:15378"/>
        <dbReference type="ChEBI" id="CHEBI:33019"/>
        <dbReference type="ChEBI" id="CHEBI:46398"/>
        <dbReference type="ChEBI" id="CHEBI:58601"/>
        <dbReference type="ChEBI" id="CHEBI:58885"/>
        <dbReference type="EC" id="2.7.7.9"/>
    </reaction>
</comment>
<evidence type="ECO:0000256" key="2">
    <source>
        <dbReference type="ARBA" id="ARBA00012415"/>
    </source>
</evidence>
<evidence type="ECO:0000256" key="5">
    <source>
        <dbReference type="ARBA" id="ARBA00048128"/>
    </source>
</evidence>
<dbReference type="InterPro" id="IPR029044">
    <property type="entry name" value="Nucleotide-diphossugar_trans"/>
</dbReference>
<dbReference type="Pfam" id="PF00483">
    <property type="entry name" value="NTP_transferase"/>
    <property type="match status" value="1"/>
</dbReference>
<dbReference type="RefSeq" id="WP_144939945.1">
    <property type="nucleotide sequence ID" value="NZ_JBHTIU010000035.1"/>
</dbReference>
<dbReference type="EC" id="2.7.7.9" evidence="2 6"/>
<keyword evidence="9" id="KW-1185">Reference proteome</keyword>
<keyword evidence="4 6" id="KW-0548">Nucleotidyltransferase</keyword>
<dbReference type="GO" id="GO:0003983">
    <property type="term" value="F:UTP:glucose-1-phosphate uridylyltransferase activity"/>
    <property type="evidence" value="ECO:0007669"/>
    <property type="project" value="UniProtKB-EC"/>
</dbReference>
<evidence type="ECO:0000256" key="6">
    <source>
        <dbReference type="RuleBase" id="RU361259"/>
    </source>
</evidence>
<name>A0ABW3DBT3_9BACL</name>
<dbReference type="Proteomes" id="UP001597120">
    <property type="component" value="Unassembled WGS sequence"/>
</dbReference>
<comment type="caution">
    <text evidence="8">The sequence shown here is derived from an EMBL/GenBank/DDBJ whole genome shotgun (WGS) entry which is preliminary data.</text>
</comment>
<accession>A0ABW3DBT3</accession>
<organism evidence="8 9">
    <name type="scientific">Paenibacillus residui</name>
    <dbReference type="NCBI Taxonomy" id="629724"/>
    <lineage>
        <taxon>Bacteria</taxon>
        <taxon>Bacillati</taxon>
        <taxon>Bacillota</taxon>
        <taxon>Bacilli</taxon>
        <taxon>Bacillales</taxon>
        <taxon>Paenibacillaceae</taxon>
        <taxon>Paenibacillus</taxon>
    </lineage>
</organism>
<dbReference type="NCBIfam" id="TIGR01099">
    <property type="entry name" value="galU"/>
    <property type="match status" value="1"/>
</dbReference>
<dbReference type="PANTHER" id="PTHR43197:SF1">
    <property type="entry name" value="UTP--GLUCOSE-1-PHOSPHATE URIDYLYLTRANSFERASE"/>
    <property type="match status" value="1"/>
</dbReference>
<dbReference type="Gene3D" id="3.90.550.10">
    <property type="entry name" value="Spore Coat Polysaccharide Biosynthesis Protein SpsA, Chain A"/>
    <property type="match status" value="1"/>
</dbReference>
<evidence type="ECO:0000256" key="3">
    <source>
        <dbReference type="ARBA" id="ARBA00022679"/>
    </source>
</evidence>
<dbReference type="SUPFAM" id="SSF53448">
    <property type="entry name" value="Nucleotide-diphospho-sugar transferases"/>
    <property type="match status" value="1"/>
</dbReference>
<keyword evidence="3 6" id="KW-0808">Transferase</keyword>
<proteinExistence type="inferred from homology"/>
<gene>
    <name evidence="8" type="primary">galU</name>
    <name evidence="8" type="ORF">ACFQ03_11345</name>
</gene>
<dbReference type="PANTHER" id="PTHR43197">
    <property type="entry name" value="UTP--GLUCOSE-1-PHOSPHATE URIDYLYLTRANSFERASE"/>
    <property type="match status" value="1"/>
</dbReference>
<dbReference type="InterPro" id="IPR005771">
    <property type="entry name" value="GalU_uridylyltTrfase_bac/arc"/>
</dbReference>
<evidence type="ECO:0000256" key="1">
    <source>
        <dbReference type="ARBA" id="ARBA00006890"/>
    </source>
</evidence>
<evidence type="ECO:0000313" key="8">
    <source>
        <dbReference type="EMBL" id="MFD0869748.1"/>
    </source>
</evidence>
<evidence type="ECO:0000256" key="4">
    <source>
        <dbReference type="ARBA" id="ARBA00022695"/>
    </source>
</evidence>